<evidence type="ECO:0000256" key="2">
    <source>
        <dbReference type="SAM" id="Phobius"/>
    </source>
</evidence>
<dbReference type="RefSeq" id="WP_345511768.1">
    <property type="nucleotide sequence ID" value="NZ_BAAAXD010000012.1"/>
</dbReference>
<feature type="compositionally biased region" description="Polar residues" evidence="1">
    <location>
        <begin position="122"/>
        <end position="137"/>
    </location>
</feature>
<organism evidence="3 4">
    <name type="scientific">Streptomyces yanii</name>
    <dbReference type="NCBI Taxonomy" id="78510"/>
    <lineage>
        <taxon>Bacteria</taxon>
        <taxon>Bacillati</taxon>
        <taxon>Actinomycetota</taxon>
        <taxon>Actinomycetes</taxon>
        <taxon>Kitasatosporales</taxon>
        <taxon>Streptomycetaceae</taxon>
        <taxon>Streptomyces</taxon>
    </lineage>
</organism>
<feature type="region of interest" description="Disordered" evidence="1">
    <location>
        <begin position="97"/>
        <end position="185"/>
    </location>
</feature>
<keyword evidence="4" id="KW-1185">Reference proteome</keyword>
<evidence type="ECO:0000313" key="3">
    <source>
        <dbReference type="EMBL" id="MFB9570867.1"/>
    </source>
</evidence>
<sequence>MRDESPQATDAPVSPEVAALLAAVQCSGEAGPVAEQRALDAFRSARDEGAIAPASLLRRRRRDDWRPVERLRFVRSARAMIVGFAAAAALGGVAVAAGSGAMPTPFDDDGRDRTRPEHPPRSDSTASDAPGSPQSDAPNPAAGRTQQGPTDLPGAGRSAGHPDRAQDDEAHCRAYRLDQGKGKAADATAFDRLEAAAGGASAVPGYCDGLLGPQTSKDKDRTDKGKSEVPNPGQAPESVKGNRNAAQSDSTAR</sequence>
<evidence type="ECO:0000313" key="4">
    <source>
        <dbReference type="Proteomes" id="UP001589710"/>
    </source>
</evidence>
<protein>
    <submittedName>
        <fullName evidence="3">Uncharacterized protein</fullName>
    </submittedName>
</protein>
<accession>A0ABV5QZ48</accession>
<feature type="region of interest" description="Disordered" evidence="1">
    <location>
        <begin position="197"/>
        <end position="253"/>
    </location>
</feature>
<dbReference type="EMBL" id="JBHMCG010000004">
    <property type="protein sequence ID" value="MFB9570867.1"/>
    <property type="molecule type" value="Genomic_DNA"/>
</dbReference>
<dbReference type="Proteomes" id="UP001589710">
    <property type="component" value="Unassembled WGS sequence"/>
</dbReference>
<feature type="transmembrane region" description="Helical" evidence="2">
    <location>
        <begin position="79"/>
        <end position="102"/>
    </location>
</feature>
<keyword evidence="2" id="KW-0472">Membrane</keyword>
<name>A0ABV5QZ48_9ACTN</name>
<feature type="compositionally biased region" description="Basic and acidic residues" evidence="1">
    <location>
        <begin position="160"/>
        <end position="185"/>
    </location>
</feature>
<feature type="compositionally biased region" description="Basic and acidic residues" evidence="1">
    <location>
        <begin position="108"/>
        <end position="121"/>
    </location>
</feature>
<reference evidence="3 4" key="1">
    <citation type="submission" date="2024-09" db="EMBL/GenBank/DDBJ databases">
        <authorList>
            <person name="Sun Q."/>
            <person name="Mori K."/>
        </authorList>
    </citation>
    <scope>NUCLEOTIDE SEQUENCE [LARGE SCALE GENOMIC DNA]</scope>
    <source>
        <strain evidence="3 4">JCM 3331</strain>
    </source>
</reference>
<feature type="compositionally biased region" description="Polar residues" evidence="1">
    <location>
        <begin position="244"/>
        <end position="253"/>
    </location>
</feature>
<keyword evidence="2" id="KW-1133">Transmembrane helix</keyword>
<proteinExistence type="predicted"/>
<feature type="compositionally biased region" description="Basic and acidic residues" evidence="1">
    <location>
        <begin position="216"/>
        <end position="227"/>
    </location>
</feature>
<comment type="caution">
    <text evidence="3">The sequence shown here is derived from an EMBL/GenBank/DDBJ whole genome shotgun (WGS) entry which is preliminary data.</text>
</comment>
<gene>
    <name evidence="3" type="ORF">ACFFTL_00565</name>
</gene>
<keyword evidence="2" id="KW-0812">Transmembrane</keyword>
<evidence type="ECO:0000256" key="1">
    <source>
        <dbReference type="SAM" id="MobiDB-lite"/>
    </source>
</evidence>